<dbReference type="Proteomes" id="UP000078544">
    <property type="component" value="Unassembled WGS sequence"/>
</dbReference>
<dbReference type="STRING" id="1081109.A0A166VIE1"/>
<dbReference type="EMBL" id="AZGY01000001">
    <property type="protein sequence ID" value="OAA33699.1"/>
    <property type="molecule type" value="Genomic_DNA"/>
</dbReference>
<dbReference type="OrthoDB" id="414243at2759"/>
<dbReference type="PANTHER" id="PTHR28208:SF1">
    <property type="entry name" value="FILAMENT ORGANIZATION PROTEIN APP1-LIKE, PUTATIVE (AFU_ORTHOLOGUE AFUA_1G06650)-RELATED"/>
    <property type="match status" value="1"/>
</dbReference>
<reference evidence="2 3" key="1">
    <citation type="journal article" date="2016" name="Genome Biol. Evol.">
        <title>Divergent and convergent evolution of fungal pathogenicity.</title>
        <authorList>
            <person name="Shang Y."/>
            <person name="Xiao G."/>
            <person name="Zheng P."/>
            <person name="Cen K."/>
            <person name="Zhan S."/>
            <person name="Wang C."/>
        </authorList>
    </citation>
    <scope>NUCLEOTIDE SEQUENCE [LARGE SCALE GENOMIC DNA]</scope>
    <source>
        <strain evidence="2 3">RCEF 2490</strain>
    </source>
</reference>
<gene>
    <name evidence="2" type="ORF">AAL_01164</name>
</gene>
<accession>A0A166VIE1</accession>
<evidence type="ECO:0000259" key="1">
    <source>
        <dbReference type="Pfam" id="PF09949"/>
    </source>
</evidence>
<dbReference type="InterPro" id="IPR052935">
    <property type="entry name" value="Mg2+_PAP"/>
</dbReference>
<sequence length="446" mass="49853">MGNSTFSPSSIAGAMQLRTREKKNFDRIESSLSSAKSSTIPLAQGRPRLAGWFDRLNITRPFAKPITQDEIVWLLDNTAYKCPHTGNWQAEFIAAIFEREDKERLVDMVNGVVRAVGLADDAAERRTIQERVLPFLWDVRPARLVTVSHRSKTLKLGPSNVNGLSSNTLAVSDSRRGSLVQTNTETGGGQGSIAKMQTYYAGQDGWGIISDIDDTIKITMTSDPIGILRETFISPPMPIKGMPELYAKIRSLLPDDTAWFYLSASPYNLYPFLKQFRKQYYPPGTLILRDSSWRTIAGLLSALTLKTEEYKEDRMKKINSWLPHRKMIVIGDSTQSDPEAYGEVYRKIPGWIKLILIRKATNVAEVGIDEKNAPKRFQEAFRDVPSDAWHVFEDPAEAKSPANMYSMLTFDPMASQLANGRVHEGPGDSSGYTKMAPVSFDGMTAL</sequence>
<organism evidence="2 3">
    <name type="scientific">Moelleriella libera RCEF 2490</name>
    <dbReference type="NCBI Taxonomy" id="1081109"/>
    <lineage>
        <taxon>Eukaryota</taxon>
        <taxon>Fungi</taxon>
        <taxon>Dikarya</taxon>
        <taxon>Ascomycota</taxon>
        <taxon>Pezizomycotina</taxon>
        <taxon>Sordariomycetes</taxon>
        <taxon>Hypocreomycetidae</taxon>
        <taxon>Hypocreales</taxon>
        <taxon>Clavicipitaceae</taxon>
        <taxon>Moelleriella</taxon>
    </lineage>
</organism>
<proteinExistence type="predicted"/>
<name>A0A166VIE1_9HYPO</name>
<comment type="caution">
    <text evidence="2">The sequence shown here is derived from an EMBL/GenBank/DDBJ whole genome shotgun (WGS) entry which is preliminary data.</text>
</comment>
<dbReference type="InterPro" id="IPR019236">
    <property type="entry name" value="APP1_cat"/>
</dbReference>
<dbReference type="AlphaFoldDB" id="A0A166VIE1"/>
<dbReference type="PANTHER" id="PTHR28208">
    <property type="entry name" value="PHOSPHATIDATE PHOSPHATASE APP1"/>
    <property type="match status" value="1"/>
</dbReference>
<dbReference type="GO" id="GO:0008195">
    <property type="term" value="F:phosphatidate phosphatase activity"/>
    <property type="evidence" value="ECO:0007669"/>
    <property type="project" value="InterPro"/>
</dbReference>
<evidence type="ECO:0000313" key="2">
    <source>
        <dbReference type="EMBL" id="OAA33699.1"/>
    </source>
</evidence>
<protein>
    <recommendedName>
        <fullName evidence="1">Phosphatidate phosphatase APP1 catalytic domain-containing protein</fullName>
    </recommendedName>
</protein>
<keyword evidence="3" id="KW-1185">Reference proteome</keyword>
<feature type="domain" description="Phosphatidate phosphatase APP1 catalytic" evidence="1">
    <location>
        <begin position="206"/>
        <end position="359"/>
    </location>
</feature>
<evidence type="ECO:0000313" key="3">
    <source>
        <dbReference type="Proteomes" id="UP000078544"/>
    </source>
</evidence>
<dbReference type="GO" id="GO:0030479">
    <property type="term" value="C:actin cortical patch"/>
    <property type="evidence" value="ECO:0007669"/>
    <property type="project" value="TreeGrafter"/>
</dbReference>
<dbReference type="Pfam" id="PF09949">
    <property type="entry name" value="APP1_cat"/>
    <property type="match status" value="1"/>
</dbReference>